<protein>
    <recommendedName>
        <fullName evidence="1">Peptidase C1A papain C-terminal domain-containing protein</fullName>
    </recommendedName>
</protein>
<evidence type="ECO:0000259" key="1">
    <source>
        <dbReference type="Pfam" id="PF00112"/>
    </source>
</evidence>
<evidence type="ECO:0000313" key="3">
    <source>
        <dbReference type="Proteomes" id="UP001153555"/>
    </source>
</evidence>
<dbReference type="InterPro" id="IPR000668">
    <property type="entry name" value="Peptidase_C1A_C"/>
</dbReference>
<organism evidence="2 3">
    <name type="scientific">Striga hermonthica</name>
    <name type="common">Purple witchweed</name>
    <name type="synonym">Buchnera hermonthica</name>
    <dbReference type="NCBI Taxonomy" id="68872"/>
    <lineage>
        <taxon>Eukaryota</taxon>
        <taxon>Viridiplantae</taxon>
        <taxon>Streptophyta</taxon>
        <taxon>Embryophyta</taxon>
        <taxon>Tracheophyta</taxon>
        <taxon>Spermatophyta</taxon>
        <taxon>Magnoliopsida</taxon>
        <taxon>eudicotyledons</taxon>
        <taxon>Gunneridae</taxon>
        <taxon>Pentapetalae</taxon>
        <taxon>asterids</taxon>
        <taxon>lamiids</taxon>
        <taxon>Lamiales</taxon>
        <taxon>Orobanchaceae</taxon>
        <taxon>Buchnereae</taxon>
        <taxon>Striga</taxon>
    </lineage>
</organism>
<dbReference type="EMBL" id="CACSLK010014283">
    <property type="protein sequence ID" value="CAA0816792.1"/>
    <property type="molecule type" value="Genomic_DNA"/>
</dbReference>
<dbReference type="OrthoDB" id="928017at2759"/>
<dbReference type="InterPro" id="IPR038765">
    <property type="entry name" value="Papain-like_cys_pep_sf"/>
</dbReference>
<dbReference type="AlphaFoldDB" id="A0A9N7MX14"/>
<sequence>MQEEWSWTQVNNALPPPKDQTPFDLCEMFSHLTLMEIKLRQSRTGDYKGSVGSLSTSHVMDWCPEGANGFAGVDIRDLNARIARFLEVHGVAFEHAYGPQLPWNPERFRAFERRRRNTVVKISPGTGADEFDIAVGNTDHDSLRRAIRRSPLLASIRLRVGFEDLGEDEMLPADAPYDEDDGVVSLHTCVLTGFGSMNNVPYYEMLNSWGPNWGRRPQGIGRISVDDILSAWDYEVVELIGWCSRLC</sequence>
<feature type="domain" description="Peptidase C1A papain C-terminal" evidence="1">
    <location>
        <begin position="3"/>
        <end position="215"/>
    </location>
</feature>
<reference evidence="2" key="1">
    <citation type="submission" date="2019-12" db="EMBL/GenBank/DDBJ databases">
        <authorList>
            <person name="Scholes J."/>
        </authorList>
    </citation>
    <scope>NUCLEOTIDE SEQUENCE</scope>
</reference>
<dbReference type="Pfam" id="PF00112">
    <property type="entry name" value="Peptidase_C1"/>
    <property type="match status" value="1"/>
</dbReference>
<name>A0A9N7MX14_STRHE</name>
<comment type="caution">
    <text evidence="2">The sequence shown here is derived from an EMBL/GenBank/DDBJ whole genome shotgun (WGS) entry which is preliminary data.</text>
</comment>
<proteinExistence type="predicted"/>
<dbReference type="GO" id="GO:0006508">
    <property type="term" value="P:proteolysis"/>
    <property type="evidence" value="ECO:0007669"/>
    <property type="project" value="InterPro"/>
</dbReference>
<keyword evidence="3" id="KW-1185">Reference proteome</keyword>
<dbReference type="Gene3D" id="3.90.70.10">
    <property type="entry name" value="Cysteine proteinases"/>
    <property type="match status" value="1"/>
</dbReference>
<dbReference type="Proteomes" id="UP001153555">
    <property type="component" value="Unassembled WGS sequence"/>
</dbReference>
<gene>
    <name evidence="2" type="ORF">SHERM_16658</name>
</gene>
<accession>A0A9N7MX14</accession>
<evidence type="ECO:0000313" key="2">
    <source>
        <dbReference type="EMBL" id="CAA0816792.1"/>
    </source>
</evidence>
<dbReference type="SUPFAM" id="SSF54001">
    <property type="entry name" value="Cysteine proteinases"/>
    <property type="match status" value="1"/>
</dbReference>
<dbReference type="GO" id="GO:0008234">
    <property type="term" value="F:cysteine-type peptidase activity"/>
    <property type="evidence" value="ECO:0007669"/>
    <property type="project" value="InterPro"/>
</dbReference>